<evidence type="ECO:0000313" key="3">
    <source>
        <dbReference type="Proteomes" id="UP000250140"/>
    </source>
</evidence>
<evidence type="ECO:0000256" key="1">
    <source>
        <dbReference type="SAM" id="Phobius"/>
    </source>
</evidence>
<reference evidence="2 3" key="1">
    <citation type="journal article" date="2016" name="Nat. Commun.">
        <title>Ectomycorrhizal ecology is imprinted in the genome of the dominant symbiotic fungus Cenococcum geophilum.</title>
        <authorList>
            <consortium name="DOE Joint Genome Institute"/>
            <person name="Peter M."/>
            <person name="Kohler A."/>
            <person name="Ohm R.A."/>
            <person name="Kuo A."/>
            <person name="Krutzmann J."/>
            <person name="Morin E."/>
            <person name="Arend M."/>
            <person name="Barry K.W."/>
            <person name="Binder M."/>
            <person name="Choi C."/>
            <person name="Clum A."/>
            <person name="Copeland A."/>
            <person name="Grisel N."/>
            <person name="Haridas S."/>
            <person name="Kipfer T."/>
            <person name="LaButti K."/>
            <person name="Lindquist E."/>
            <person name="Lipzen A."/>
            <person name="Maire R."/>
            <person name="Meier B."/>
            <person name="Mihaltcheva S."/>
            <person name="Molinier V."/>
            <person name="Murat C."/>
            <person name="Poggeler S."/>
            <person name="Quandt C.A."/>
            <person name="Sperisen C."/>
            <person name="Tritt A."/>
            <person name="Tisserant E."/>
            <person name="Crous P.W."/>
            <person name="Henrissat B."/>
            <person name="Nehls U."/>
            <person name="Egli S."/>
            <person name="Spatafora J.W."/>
            <person name="Grigoriev I.V."/>
            <person name="Martin F.M."/>
        </authorList>
    </citation>
    <scope>NUCLEOTIDE SEQUENCE [LARGE SCALE GENOMIC DNA]</scope>
    <source>
        <strain evidence="2 3">CBS 207.34</strain>
    </source>
</reference>
<dbReference type="AlphaFoldDB" id="A0A8E2JRD8"/>
<name>A0A8E2JRD8_9PEZI</name>
<dbReference type="Proteomes" id="UP000250140">
    <property type="component" value="Unassembled WGS sequence"/>
</dbReference>
<keyword evidence="1" id="KW-1133">Transmembrane helix</keyword>
<protein>
    <submittedName>
        <fullName evidence="2">Uncharacterized protein</fullName>
    </submittedName>
</protein>
<organism evidence="2 3">
    <name type="scientific">Glonium stellatum</name>
    <dbReference type="NCBI Taxonomy" id="574774"/>
    <lineage>
        <taxon>Eukaryota</taxon>
        <taxon>Fungi</taxon>
        <taxon>Dikarya</taxon>
        <taxon>Ascomycota</taxon>
        <taxon>Pezizomycotina</taxon>
        <taxon>Dothideomycetes</taxon>
        <taxon>Pleosporomycetidae</taxon>
        <taxon>Gloniales</taxon>
        <taxon>Gloniaceae</taxon>
        <taxon>Glonium</taxon>
    </lineage>
</organism>
<dbReference type="EMBL" id="KV749968">
    <property type="protein sequence ID" value="OCL06845.1"/>
    <property type="molecule type" value="Genomic_DNA"/>
</dbReference>
<keyword evidence="1" id="KW-0472">Membrane</keyword>
<evidence type="ECO:0000313" key="2">
    <source>
        <dbReference type="EMBL" id="OCL06845.1"/>
    </source>
</evidence>
<proteinExistence type="predicted"/>
<sequence>MDARHTNISDNGNDISIAAWNESKNEDNVNPGTEQVAPPLTMGYRPWEAGVAKNASDPKGCTLNLKYVVHQTIPHSALTVSSFQTLAAILVGEMATLAQLIIILMATWTKSKSSNNDSRRLRGWYVLAE</sequence>
<keyword evidence="3" id="KW-1185">Reference proteome</keyword>
<accession>A0A8E2JRD8</accession>
<feature type="transmembrane region" description="Helical" evidence="1">
    <location>
        <begin position="86"/>
        <end position="109"/>
    </location>
</feature>
<keyword evidence="1" id="KW-0812">Transmembrane</keyword>
<gene>
    <name evidence="2" type="ORF">AOQ84DRAFT_378234</name>
</gene>